<dbReference type="AlphaFoldDB" id="A0A172YZK2"/>
<reference evidence="1 2" key="1">
    <citation type="submission" date="2016-05" db="EMBL/GenBank/DDBJ databases">
        <title>Complete genome sequence of Pseudomonas antarctica PAMC 27494.</title>
        <authorList>
            <person name="Lee J."/>
        </authorList>
    </citation>
    <scope>NUCLEOTIDE SEQUENCE [LARGE SCALE GENOMIC DNA]</scope>
    <source>
        <strain evidence="1 2">PAMC 27494</strain>
    </source>
</reference>
<organism evidence="1 2">
    <name type="scientific">Pseudomonas antarctica</name>
    <dbReference type="NCBI Taxonomy" id="219572"/>
    <lineage>
        <taxon>Bacteria</taxon>
        <taxon>Pseudomonadati</taxon>
        <taxon>Pseudomonadota</taxon>
        <taxon>Gammaproteobacteria</taxon>
        <taxon>Pseudomonadales</taxon>
        <taxon>Pseudomonadaceae</taxon>
        <taxon>Pseudomonas</taxon>
    </lineage>
</organism>
<dbReference type="PATRIC" id="fig|219572.3.peg.1796"/>
<name>A0A172YZK2_9PSED</name>
<sequence length="105" mass="11726">MTTDTIDPGFEANFINERFADMQRNNPAEAVIVQGIMDALDYQKAVIRNELQLRNMLLALGGQLVRRSEGSLPRLQGWLAQFVKDGALTSDQAMSFMHQAEAIQS</sequence>
<dbReference type="KEGG" id="panr:A7J50_1757"/>
<dbReference type="STRING" id="219572.A7J50_1757"/>
<gene>
    <name evidence="1" type="ORF">A7J50_1757</name>
</gene>
<accession>A0A172YZK2</accession>
<dbReference type="RefSeq" id="WP_064451446.1">
    <property type="nucleotide sequence ID" value="NZ_CP015600.1"/>
</dbReference>
<proteinExistence type="predicted"/>
<evidence type="ECO:0000313" key="1">
    <source>
        <dbReference type="EMBL" id="ANF85179.1"/>
    </source>
</evidence>
<evidence type="ECO:0000313" key="2">
    <source>
        <dbReference type="Proteomes" id="UP000077829"/>
    </source>
</evidence>
<dbReference type="Proteomes" id="UP000077829">
    <property type="component" value="Chromosome"/>
</dbReference>
<protein>
    <submittedName>
        <fullName evidence="1">Uncharacterized protein</fullName>
    </submittedName>
</protein>
<dbReference type="EMBL" id="CP015600">
    <property type="protein sequence ID" value="ANF85179.1"/>
    <property type="molecule type" value="Genomic_DNA"/>
</dbReference>